<sequence>MVMIPLLSVTLSPFPISVASSSNLWALVMDAGTGFSSQVHEFSPYCLHKSWVYYEQPDVQATASVRFENIKFVTDDPDFEFMLPSDLFDLSQQRNPTTSSNSLKALPAFAWIISINILRRKLKSTIKFKREDCWLLENLGHRVEIVVILEMVFPEGYENYS</sequence>
<protein>
    <submittedName>
        <fullName evidence="3">Protein kinase family protein</fullName>
    </submittedName>
</protein>
<dbReference type="EMBL" id="BKCP01006427">
    <property type="protein sequence ID" value="GER42703.1"/>
    <property type="molecule type" value="Genomic_DNA"/>
</dbReference>
<keyword evidence="3" id="KW-0418">Kinase</keyword>
<dbReference type="Pfam" id="PF24289">
    <property type="entry name" value="DUF7477"/>
    <property type="match status" value="1"/>
</dbReference>
<dbReference type="AlphaFoldDB" id="A0A5A7QBQ5"/>
<proteinExistence type="predicted"/>
<reference evidence="4" key="1">
    <citation type="journal article" date="2019" name="Curr. Biol.">
        <title>Genome Sequence of Striga asiatica Provides Insight into the Evolution of Plant Parasitism.</title>
        <authorList>
            <person name="Yoshida S."/>
            <person name="Kim S."/>
            <person name="Wafula E.K."/>
            <person name="Tanskanen J."/>
            <person name="Kim Y.M."/>
            <person name="Honaas L."/>
            <person name="Yang Z."/>
            <person name="Spallek T."/>
            <person name="Conn C.E."/>
            <person name="Ichihashi Y."/>
            <person name="Cheong K."/>
            <person name="Cui S."/>
            <person name="Der J.P."/>
            <person name="Gundlach H."/>
            <person name="Jiao Y."/>
            <person name="Hori C."/>
            <person name="Ishida J.K."/>
            <person name="Kasahara H."/>
            <person name="Kiba T."/>
            <person name="Kim M.S."/>
            <person name="Koo N."/>
            <person name="Laohavisit A."/>
            <person name="Lee Y.H."/>
            <person name="Lumba S."/>
            <person name="McCourt P."/>
            <person name="Mortimer J.C."/>
            <person name="Mutuku J.M."/>
            <person name="Nomura T."/>
            <person name="Sasaki-Sekimoto Y."/>
            <person name="Seto Y."/>
            <person name="Wang Y."/>
            <person name="Wakatake T."/>
            <person name="Sakakibara H."/>
            <person name="Demura T."/>
            <person name="Yamaguchi S."/>
            <person name="Yoneyama K."/>
            <person name="Manabe R.I."/>
            <person name="Nelson D.C."/>
            <person name="Schulman A.H."/>
            <person name="Timko M.P."/>
            <person name="dePamphilis C.W."/>
            <person name="Choi D."/>
            <person name="Shirasu K."/>
        </authorList>
    </citation>
    <scope>NUCLEOTIDE SEQUENCE [LARGE SCALE GENOMIC DNA]</scope>
    <source>
        <strain evidence="4">cv. UVA1</strain>
    </source>
</reference>
<feature type="signal peptide" evidence="1">
    <location>
        <begin position="1"/>
        <end position="19"/>
    </location>
</feature>
<name>A0A5A7QBQ5_STRAF</name>
<keyword evidence="1" id="KW-0732">Signal</keyword>
<accession>A0A5A7QBQ5</accession>
<dbReference type="OrthoDB" id="1890401at2759"/>
<feature type="chain" id="PRO_5023084510" evidence="1">
    <location>
        <begin position="20"/>
        <end position="161"/>
    </location>
</feature>
<evidence type="ECO:0000259" key="2">
    <source>
        <dbReference type="Pfam" id="PF24289"/>
    </source>
</evidence>
<keyword evidence="3" id="KW-0808">Transferase</keyword>
<evidence type="ECO:0000313" key="3">
    <source>
        <dbReference type="EMBL" id="GER42703.1"/>
    </source>
</evidence>
<organism evidence="3 4">
    <name type="scientific">Striga asiatica</name>
    <name type="common">Asiatic witchweed</name>
    <name type="synonym">Buchnera asiatica</name>
    <dbReference type="NCBI Taxonomy" id="4170"/>
    <lineage>
        <taxon>Eukaryota</taxon>
        <taxon>Viridiplantae</taxon>
        <taxon>Streptophyta</taxon>
        <taxon>Embryophyta</taxon>
        <taxon>Tracheophyta</taxon>
        <taxon>Spermatophyta</taxon>
        <taxon>Magnoliopsida</taxon>
        <taxon>eudicotyledons</taxon>
        <taxon>Gunneridae</taxon>
        <taxon>Pentapetalae</taxon>
        <taxon>asterids</taxon>
        <taxon>lamiids</taxon>
        <taxon>Lamiales</taxon>
        <taxon>Orobanchaceae</taxon>
        <taxon>Buchnereae</taxon>
        <taxon>Striga</taxon>
    </lineage>
</organism>
<feature type="domain" description="DUF7477" evidence="2">
    <location>
        <begin position="17"/>
        <end position="53"/>
    </location>
</feature>
<dbReference type="InterPro" id="IPR055900">
    <property type="entry name" value="DUF7477"/>
</dbReference>
<dbReference type="GO" id="GO:0016301">
    <property type="term" value="F:kinase activity"/>
    <property type="evidence" value="ECO:0007669"/>
    <property type="project" value="UniProtKB-KW"/>
</dbReference>
<gene>
    <name evidence="3" type="ORF">STAS_19532</name>
</gene>
<comment type="caution">
    <text evidence="3">The sequence shown here is derived from an EMBL/GenBank/DDBJ whole genome shotgun (WGS) entry which is preliminary data.</text>
</comment>
<evidence type="ECO:0000256" key="1">
    <source>
        <dbReference type="SAM" id="SignalP"/>
    </source>
</evidence>
<evidence type="ECO:0000313" key="4">
    <source>
        <dbReference type="Proteomes" id="UP000325081"/>
    </source>
</evidence>
<keyword evidence="4" id="KW-1185">Reference proteome</keyword>
<dbReference type="Proteomes" id="UP000325081">
    <property type="component" value="Unassembled WGS sequence"/>
</dbReference>